<reference evidence="3 4" key="1">
    <citation type="journal article" date="2010" name="Nat. Biotechnol.">
        <title>Genome sequence of the model mushroom Schizophyllum commune.</title>
        <authorList>
            <person name="Ohm R.A."/>
            <person name="de Jong J.F."/>
            <person name="Lugones L.G."/>
            <person name="Aerts A."/>
            <person name="Kothe E."/>
            <person name="Stajich J.E."/>
            <person name="de Vries R.P."/>
            <person name="Record E."/>
            <person name="Levasseur A."/>
            <person name="Baker S.E."/>
            <person name="Bartholomew K.A."/>
            <person name="Coutinho P.M."/>
            <person name="Erdmann S."/>
            <person name="Fowler T.J."/>
            <person name="Gathman A.C."/>
            <person name="Lombard V."/>
            <person name="Henrissat B."/>
            <person name="Knabe N."/>
            <person name="Kuees U."/>
            <person name="Lilly W.W."/>
            <person name="Lindquist E."/>
            <person name="Lucas S."/>
            <person name="Magnuson J.K."/>
            <person name="Piumi F."/>
            <person name="Raudaskoski M."/>
            <person name="Salamov A."/>
            <person name="Schmutz J."/>
            <person name="Schwarze F.W.M.R."/>
            <person name="vanKuyk P.A."/>
            <person name="Horton J.S."/>
            <person name="Grigoriev I.V."/>
            <person name="Woesten H.A.B."/>
        </authorList>
    </citation>
    <scope>NUCLEOTIDE SEQUENCE [LARGE SCALE GENOMIC DNA]</scope>
    <source>
        <strain evidence="4">H4-8 / FGSC 9210</strain>
    </source>
</reference>
<dbReference type="OMA" id="VEWMCVP"/>
<dbReference type="Pfam" id="PF19291">
    <property type="entry name" value="TREH_N"/>
    <property type="match status" value="1"/>
</dbReference>
<evidence type="ECO:0000313" key="3">
    <source>
        <dbReference type="EMBL" id="EFI99139.1"/>
    </source>
</evidence>
<dbReference type="GO" id="GO:0004553">
    <property type="term" value="F:hydrolase activity, hydrolyzing O-glycosyl compounds"/>
    <property type="evidence" value="ECO:0007669"/>
    <property type="project" value="TreeGrafter"/>
</dbReference>
<dbReference type="InterPro" id="IPR008928">
    <property type="entry name" value="6-hairpin_glycosidase_sf"/>
</dbReference>
<dbReference type="VEuPathDB" id="FungiDB:SCHCODRAFT_02616582"/>
<evidence type="ECO:0000259" key="2">
    <source>
        <dbReference type="Pfam" id="PF19291"/>
    </source>
</evidence>
<dbReference type="EMBL" id="GL377304">
    <property type="protein sequence ID" value="EFI99139.1"/>
    <property type="molecule type" value="Genomic_DNA"/>
</dbReference>
<dbReference type="OrthoDB" id="406733at2759"/>
<dbReference type="GeneID" id="9586604"/>
<dbReference type="FunCoup" id="D8PXU7">
    <property type="interactions" value="2"/>
</dbReference>
<keyword evidence="4" id="KW-1185">Reference proteome</keyword>
<evidence type="ECO:0000313" key="4">
    <source>
        <dbReference type="Proteomes" id="UP000007431"/>
    </source>
</evidence>
<dbReference type="KEGG" id="scm:SCHCO_02616582"/>
<accession>D8PXU7</accession>
<proteinExistence type="predicted"/>
<feature type="domain" description="GH15-like" evidence="1">
    <location>
        <begin position="350"/>
        <end position="726"/>
    </location>
</feature>
<gene>
    <name evidence="3" type="ORF">SCHCODRAFT_66969</name>
</gene>
<dbReference type="InterPro" id="IPR011613">
    <property type="entry name" value="GH15-like"/>
</dbReference>
<dbReference type="STRING" id="578458.D8PXU7"/>
<dbReference type="RefSeq" id="XP_003034042.1">
    <property type="nucleotide sequence ID" value="XM_003033996.1"/>
</dbReference>
<evidence type="ECO:0000259" key="1">
    <source>
        <dbReference type="Pfam" id="PF00723"/>
    </source>
</evidence>
<organism evidence="4">
    <name type="scientific">Schizophyllum commune (strain H4-8 / FGSC 9210)</name>
    <name type="common">Split gill fungus</name>
    <dbReference type="NCBI Taxonomy" id="578458"/>
    <lineage>
        <taxon>Eukaryota</taxon>
        <taxon>Fungi</taxon>
        <taxon>Dikarya</taxon>
        <taxon>Basidiomycota</taxon>
        <taxon>Agaricomycotina</taxon>
        <taxon>Agaricomycetes</taxon>
        <taxon>Agaricomycetidae</taxon>
        <taxon>Agaricales</taxon>
        <taxon>Schizophyllaceae</taxon>
        <taxon>Schizophyllum</taxon>
    </lineage>
</organism>
<dbReference type="PANTHER" id="PTHR31616:SF0">
    <property type="entry name" value="GLUCAN 1,4-ALPHA-GLUCOSIDASE"/>
    <property type="match status" value="1"/>
</dbReference>
<keyword evidence="3" id="KW-0378">Hydrolase</keyword>
<dbReference type="eggNOG" id="ENOG502QS7A">
    <property type="taxonomic scope" value="Eukaryota"/>
</dbReference>
<dbReference type="InterPro" id="IPR012341">
    <property type="entry name" value="6hp_glycosidase-like_sf"/>
</dbReference>
<name>D8PXU7_SCHCM</name>
<dbReference type="Pfam" id="PF00723">
    <property type="entry name" value="Glyco_hydro_15"/>
    <property type="match status" value="1"/>
</dbReference>
<dbReference type="InterPro" id="IPR045582">
    <property type="entry name" value="Trehalase-like_N"/>
</dbReference>
<protein>
    <submittedName>
        <fullName evidence="3">Glycoside hydrolase family 15 protein</fullName>
    </submittedName>
</protein>
<dbReference type="GO" id="GO:0005975">
    <property type="term" value="P:carbohydrate metabolic process"/>
    <property type="evidence" value="ECO:0007669"/>
    <property type="project" value="InterPro"/>
</dbReference>
<dbReference type="InParanoid" id="D8PXU7"/>
<dbReference type="Gene3D" id="1.50.10.10">
    <property type="match status" value="1"/>
</dbReference>
<dbReference type="PANTHER" id="PTHR31616">
    <property type="entry name" value="TREHALASE"/>
    <property type="match status" value="1"/>
</dbReference>
<sequence length="738" mass="83085">MSAYHRMNVLHPSPDRDYIPISDHALIGNLRTAALISIDGSVESYCVPNFDSPSIFARIVDKDKGGHFSITPTVPFTTKQNYLPSSNVLQTKFMNEHGVASVTDFLPRVPTTESGSKKPLLPWLIRRVEVIRGQMPMTMQCAPAFNYARSKHTMEIIEDDSSPYAFVSSRFRHMKAMFKSEDGMNLDLRYVVESTMEAVNPPVIRLESLDLTTKGHKGLAASADLNLDAGQCVTFVLRSPPSEYPAFFYSQTPMQSRAPSPSLLSKAAKDAKIQIDGDVPENTQNSISAQSSADIATPPALVPVSSLGHGRTRPVDDPYLTAELIAALLKATNKYWNDWVRKSKYDGLWKEAVHRSALALKLLIFEPTGAVIASPTFSLPEYIGGTRNWDYRFSWIRDSSFILYALIRLGYTHEANAYMEFIFERLRDKNPDGSIQIMYTIHGSKDLEEEELNHLDGHKGSKPVRIGNGAADHVQLDIYGELMDCIYLGQKFGKPLSYDDWVLVRDLVDYVVSIWQQPDLSIWEVRNQKRNFTYSKIMLWVAIDRGIRLAEKRSFPCPQREKWYAARDAIYEEIMQKAWNTDLKAFGQSYEKNDVMDSAVLIMPLVFFLHGSDPRFLSTLKQILKTPERGGLTSNNLVYRYDVKKADDGVGGEEGTFCLCTLWCVEALARAGEYDKAMLRKAVSMFEDFLLYLNHVGLCTEEISEAGEGLGNAVQGFTHVTLISAAYNLSRNLQRLSD</sequence>
<dbReference type="HOGENOM" id="CLU_010399_2_0_1"/>
<feature type="domain" description="Trehalase-like N-terminal" evidence="2">
    <location>
        <begin position="19"/>
        <end position="159"/>
    </location>
</feature>
<dbReference type="SUPFAM" id="SSF48208">
    <property type="entry name" value="Six-hairpin glycosidases"/>
    <property type="match status" value="1"/>
</dbReference>
<dbReference type="AlphaFoldDB" id="D8PXU7"/>
<dbReference type="Proteomes" id="UP000007431">
    <property type="component" value="Unassembled WGS sequence"/>
</dbReference>